<proteinExistence type="predicted"/>
<sequence>MQTVEERKEITEYWESSIDLGREPGEGAIQFAKQFIQSQADAIPILQRLLDGEIHDATDNRIKRCAYCQYYWRDDSLRNTKKTCCDDCHTAKKSIQKRQQRERQDLINPKPRKRKLIDDYIWWLEYPLWLDEYSMLKIGWKFEVPHTMKTINSIEAKNHIYGDGNRKTSIKKAEY</sequence>
<dbReference type="KEGG" id="vne:CFK40_18380"/>
<dbReference type="EMBL" id="CP022437">
    <property type="protein sequence ID" value="ASN06847.1"/>
    <property type="molecule type" value="Genomic_DNA"/>
</dbReference>
<keyword evidence="2" id="KW-1185">Reference proteome</keyword>
<evidence type="ECO:0000313" key="1">
    <source>
        <dbReference type="EMBL" id="ASN06847.1"/>
    </source>
</evidence>
<name>A0A221MGS4_9BACI</name>
<evidence type="ECO:0000313" key="2">
    <source>
        <dbReference type="Proteomes" id="UP000204391"/>
    </source>
</evidence>
<protein>
    <submittedName>
        <fullName evidence="1">Uncharacterized protein</fullName>
    </submittedName>
</protein>
<dbReference type="AlphaFoldDB" id="A0A221MGS4"/>
<organism evidence="1 2">
    <name type="scientific">Virgibacillus necropolis</name>
    <dbReference type="NCBI Taxonomy" id="163877"/>
    <lineage>
        <taxon>Bacteria</taxon>
        <taxon>Bacillati</taxon>
        <taxon>Bacillota</taxon>
        <taxon>Bacilli</taxon>
        <taxon>Bacillales</taxon>
        <taxon>Bacillaceae</taxon>
        <taxon>Virgibacillus</taxon>
    </lineage>
</organism>
<dbReference type="OrthoDB" id="2867197at2"/>
<reference evidence="1 2" key="1">
    <citation type="journal article" date="2003" name="Int. J. Syst. Evol. Microbiol.">
        <title>Virgibacillus carmonensis sp. nov., Virgibacillus necropolis sp. nov. and Virgibacillus picturae sp. nov., three novel species isolated from deteriorated mural paintings, transfer of the species of the genus salibacillus to Virgibacillus, as Virgibacillus marismortui comb. nov. and Virgibacillus salexigens comb. nov., and emended description of the genus Virgibacillus.</title>
        <authorList>
            <person name="Heyrman J."/>
            <person name="Logan N.A."/>
            <person name="Busse H.J."/>
            <person name="Balcaen A."/>
            <person name="Lebbe L."/>
            <person name="Rodriguez-Diaz M."/>
            <person name="Swings J."/>
            <person name="De Vos P."/>
        </authorList>
    </citation>
    <scope>NUCLEOTIDE SEQUENCE [LARGE SCALE GENOMIC DNA]</scope>
    <source>
        <strain evidence="1 2">LMG 19488</strain>
    </source>
</reference>
<accession>A0A221MGS4</accession>
<dbReference type="Proteomes" id="UP000204391">
    <property type="component" value="Chromosome"/>
</dbReference>
<gene>
    <name evidence="1" type="ORF">CFK40_18380</name>
</gene>
<dbReference type="RefSeq" id="WP_089533843.1">
    <property type="nucleotide sequence ID" value="NZ_CP022437.1"/>
</dbReference>